<sequence>MCSSLPSHRRLPLPARPMPLRRNPLRASAHPTGRRARCPIPAGVSPAAGLMAAGLLAVAPASLAQQDPSATVLYTLATQCALKGAAPVPCTVEAVDSGGATLYRHRIGTGVETVRITSEPVTMAIWAHDARSWRPLRGASARFSTNTVCFNGQDLCVVNPNYLNSVRQDRANTRLQGRDLVMVHFGADGRVDASCYDDACALLLK</sequence>
<dbReference type="EMBL" id="PVWP01000010">
    <property type="protein sequence ID" value="PSB36428.1"/>
    <property type="molecule type" value="Genomic_DNA"/>
</dbReference>
<gene>
    <name evidence="2" type="ORF">C7B81_14145</name>
</gene>
<dbReference type="Proteomes" id="UP000238218">
    <property type="component" value="Unassembled WGS sequence"/>
</dbReference>
<reference evidence="2 3" key="1">
    <citation type="submission" date="2018-02" db="EMBL/GenBank/DDBJ databases">
        <authorList>
            <person name="Moore K."/>
            <person name="Momper L."/>
        </authorList>
    </citation>
    <scope>NUCLEOTIDE SEQUENCE [LARGE SCALE GENOMIC DNA]</scope>
    <source>
        <strain evidence="2 3">CCALA 015</strain>
    </source>
</reference>
<protein>
    <recommendedName>
        <fullName evidence="4">DUF3172 domain-containing protein</fullName>
    </recommendedName>
</protein>
<accession>A0ABX5F4Y5</accession>
<evidence type="ECO:0000313" key="3">
    <source>
        <dbReference type="Proteomes" id="UP000238218"/>
    </source>
</evidence>
<keyword evidence="3" id="KW-1185">Reference proteome</keyword>
<comment type="caution">
    <text evidence="2">The sequence shown here is derived from an EMBL/GenBank/DDBJ whole genome shotgun (WGS) entry which is preliminary data.</text>
</comment>
<organism evidence="2 3">
    <name type="scientific">Aphanothece cf. minutissima CCALA 015</name>
    <dbReference type="NCBI Taxonomy" id="2107695"/>
    <lineage>
        <taxon>Bacteria</taxon>
        <taxon>Bacillati</taxon>
        <taxon>Cyanobacteriota</taxon>
        <taxon>Cyanophyceae</taxon>
        <taxon>Oscillatoriophycideae</taxon>
        <taxon>Chroococcales</taxon>
        <taxon>Aphanothecaceae</taxon>
        <taxon>Aphanothece</taxon>
    </lineage>
</organism>
<evidence type="ECO:0008006" key="4">
    <source>
        <dbReference type="Google" id="ProtNLM"/>
    </source>
</evidence>
<evidence type="ECO:0000313" key="2">
    <source>
        <dbReference type="EMBL" id="PSB36428.1"/>
    </source>
</evidence>
<feature type="region of interest" description="Disordered" evidence="1">
    <location>
        <begin position="1"/>
        <end position="38"/>
    </location>
</feature>
<name>A0ABX5F4Y5_9CHRO</name>
<reference evidence="2 3" key="2">
    <citation type="submission" date="2018-03" db="EMBL/GenBank/DDBJ databases">
        <title>The ancient ancestry and fast evolution of plastids.</title>
        <authorList>
            <person name="Moore K.R."/>
            <person name="Magnabosco C."/>
            <person name="Momper L."/>
            <person name="Gold D.A."/>
            <person name="Bosak T."/>
            <person name="Fournier G.P."/>
        </authorList>
    </citation>
    <scope>NUCLEOTIDE SEQUENCE [LARGE SCALE GENOMIC DNA]</scope>
    <source>
        <strain evidence="2 3">CCALA 015</strain>
    </source>
</reference>
<proteinExistence type="predicted"/>
<evidence type="ECO:0000256" key="1">
    <source>
        <dbReference type="SAM" id="MobiDB-lite"/>
    </source>
</evidence>